<dbReference type="GO" id="GO:0016810">
    <property type="term" value="F:hydrolase activity, acting on carbon-nitrogen (but not peptide) bonds"/>
    <property type="evidence" value="ECO:0007669"/>
    <property type="project" value="InterPro"/>
</dbReference>
<sequence length="272" mass="29995">MRDGICSGCIVTVRSIVFLFFLSLASPAVLGDDAAPAQPSVLILVYHRFAAERLDSMTVRTSTFRAHLRAIDAAGYRIVPLADVVRWHAGDAGAIPARAVAITVDDGHRSVYDVLRPVLAQHPVPVTLFVYPSAISNASYAMTWDQLRTLGTAGEFDMESHTYWHPNFRTERALRSPDDFRHFVSWQLSRSRARLEAETGKPVRLLAWPFGIHDTETEQLAARAGYVAAFTLEARPVRLADPAMALPRYLMTDACEIRCMGSLLRATGGGRG</sequence>
<dbReference type="Gene3D" id="3.20.20.370">
    <property type="entry name" value="Glycoside hydrolase/deacetylase"/>
    <property type="match status" value="1"/>
</dbReference>
<dbReference type="PROSITE" id="PS51677">
    <property type="entry name" value="NODB"/>
    <property type="match status" value="1"/>
</dbReference>
<gene>
    <name evidence="3" type="ORF">F7R25_12995</name>
</gene>
<organism evidence="3 4">
    <name type="scientific">Burkholderia stagnalis</name>
    <dbReference type="NCBI Taxonomy" id="1503054"/>
    <lineage>
        <taxon>Bacteria</taxon>
        <taxon>Pseudomonadati</taxon>
        <taxon>Pseudomonadota</taxon>
        <taxon>Betaproteobacteria</taxon>
        <taxon>Burkholderiales</taxon>
        <taxon>Burkholderiaceae</taxon>
        <taxon>Burkholderia</taxon>
        <taxon>Burkholderia cepacia complex</taxon>
    </lineage>
</organism>
<dbReference type="EMBL" id="VZOK01000016">
    <property type="protein sequence ID" value="KAB0638094.1"/>
    <property type="molecule type" value="Genomic_DNA"/>
</dbReference>
<dbReference type="GO" id="GO:0005975">
    <property type="term" value="P:carbohydrate metabolic process"/>
    <property type="evidence" value="ECO:0007669"/>
    <property type="project" value="InterPro"/>
</dbReference>
<dbReference type="PANTHER" id="PTHR34216">
    <property type="match status" value="1"/>
</dbReference>
<dbReference type="RefSeq" id="WP_081069824.1">
    <property type="nucleotide sequence ID" value="NZ_CABVPM010000013.1"/>
</dbReference>
<comment type="caution">
    <text evidence="3">The sequence shown here is derived from an EMBL/GenBank/DDBJ whole genome shotgun (WGS) entry which is preliminary data.</text>
</comment>
<protein>
    <submittedName>
        <fullName evidence="3">Polysaccharide deacetylase family protein</fullName>
    </submittedName>
</protein>
<evidence type="ECO:0000259" key="2">
    <source>
        <dbReference type="PROSITE" id="PS51677"/>
    </source>
</evidence>
<dbReference type="InterPro" id="IPR002509">
    <property type="entry name" value="NODB_dom"/>
</dbReference>
<dbReference type="SUPFAM" id="SSF88713">
    <property type="entry name" value="Glycoside hydrolase/deacetylase"/>
    <property type="match status" value="1"/>
</dbReference>
<dbReference type="Pfam" id="PF01522">
    <property type="entry name" value="Polysacc_deac_1"/>
    <property type="match status" value="1"/>
</dbReference>
<dbReference type="InterPro" id="IPR051398">
    <property type="entry name" value="Polysacch_Deacetylase"/>
</dbReference>
<reference evidence="3 4" key="1">
    <citation type="submission" date="2019-09" db="EMBL/GenBank/DDBJ databases">
        <title>Draft genome sequences of 48 bacterial type strains from the CCUG.</title>
        <authorList>
            <person name="Tunovic T."/>
            <person name="Pineiro-Iglesias B."/>
            <person name="Unosson C."/>
            <person name="Inganas E."/>
            <person name="Ohlen M."/>
            <person name="Cardew S."/>
            <person name="Jensie-Markopoulos S."/>
            <person name="Salva-Serra F."/>
            <person name="Jaen-Luchoro D."/>
            <person name="Karlsson R."/>
            <person name="Svensson-Stadler L."/>
            <person name="Chun J."/>
            <person name="Moore E."/>
        </authorList>
    </citation>
    <scope>NUCLEOTIDE SEQUENCE [LARGE SCALE GENOMIC DNA]</scope>
    <source>
        <strain evidence="3 4">CCUG 65686</strain>
    </source>
</reference>
<dbReference type="InterPro" id="IPR011330">
    <property type="entry name" value="Glyco_hydro/deAcase_b/a-brl"/>
</dbReference>
<name>A0A6L3MZY6_9BURK</name>
<evidence type="ECO:0000256" key="1">
    <source>
        <dbReference type="ARBA" id="ARBA00022729"/>
    </source>
</evidence>
<dbReference type="PANTHER" id="PTHR34216:SF7">
    <property type="entry name" value="POLY-BETA-1,6-N-ACETYL-D-GLUCOSAMINE N-DEACETYLASE"/>
    <property type="match status" value="1"/>
</dbReference>
<evidence type="ECO:0000313" key="4">
    <source>
        <dbReference type="Proteomes" id="UP000473470"/>
    </source>
</evidence>
<dbReference type="AlphaFoldDB" id="A0A6L3MZY6"/>
<feature type="domain" description="NodB homology" evidence="2">
    <location>
        <begin position="98"/>
        <end position="272"/>
    </location>
</feature>
<dbReference type="Proteomes" id="UP000473470">
    <property type="component" value="Unassembled WGS sequence"/>
</dbReference>
<proteinExistence type="predicted"/>
<evidence type="ECO:0000313" key="3">
    <source>
        <dbReference type="EMBL" id="KAB0638094.1"/>
    </source>
</evidence>
<accession>A0A6L3MZY6</accession>
<dbReference type="CDD" id="cd10918">
    <property type="entry name" value="CE4_NodB_like_5s_6s"/>
    <property type="match status" value="1"/>
</dbReference>
<keyword evidence="1" id="KW-0732">Signal</keyword>